<keyword evidence="3 4" id="KW-0408">Iron</keyword>
<dbReference type="NCBIfam" id="TIGR02603">
    <property type="entry name" value="CxxCH_TIGR02603"/>
    <property type="match status" value="1"/>
</dbReference>
<dbReference type="InterPro" id="IPR036909">
    <property type="entry name" value="Cyt_c-like_dom_sf"/>
</dbReference>
<keyword evidence="2 4" id="KW-0479">Metal-binding</keyword>
<reference evidence="6 7" key="1">
    <citation type="submission" date="2019-10" db="EMBL/GenBank/DDBJ databases">
        <title>Rudanella paleaurantiibacter sp. nov., isolated from sludge.</title>
        <authorList>
            <person name="Xu S.Q."/>
        </authorList>
    </citation>
    <scope>NUCLEOTIDE SEQUENCE [LARGE SCALE GENOMIC DNA]</scope>
    <source>
        <strain evidence="6 7">HX-22-17</strain>
    </source>
</reference>
<comment type="caution">
    <text evidence="6">The sequence shown here is derived from an EMBL/GenBank/DDBJ whole genome shotgun (WGS) entry which is preliminary data.</text>
</comment>
<name>A0A7J5U2B8_9BACT</name>
<dbReference type="InterPro" id="IPR013427">
    <property type="entry name" value="Haem-bd_dom_put"/>
</dbReference>
<dbReference type="Pfam" id="PF00034">
    <property type="entry name" value="Cytochrom_C"/>
    <property type="match status" value="1"/>
</dbReference>
<protein>
    <submittedName>
        <fullName evidence="6">C-type cytochrome</fullName>
    </submittedName>
</protein>
<dbReference type="EMBL" id="WELI01000002">
    <property type="protein sequence ID" value="KAB7731840.1"/>
    <property type="molecule type" value="Genomic_DNA"/>
</dbReference>
<dbReference type="SUPFAM" id="SSF101898">
    <property type="entry name" value="NHL repeat"/>
    <property type="match status" value="1"/>
</dbReference>
<evidence type="ECO:0000256" key="3">
    <source>
        <dbReference type="ARBA" id="ARBA00023004"/>
    </source>
</evidence>
<dbReference type="RefSeq" id="WP_152123431.1">
    <property type="nucleotide sequence ID" value="NZ_WELI01000002.1"/>
</dbReference>
<evidence type="ECO:0000256" key="4">
    <source>
        <dbReference type="PROSITE-ProRule" id="PRU00433"/>
    </source>
</evidence>
<evidence type="ECO:0000256" key="1">
    <source>
        <dbReference type="ARBA" id="ARBA00022617"/>
    </source>
</evidence>
<dbReference type="PANTHER" id="PTHR33546:SF1">
    <property type="entry name" value="LARGE, MULTIFUNCTIONAL SECRETED PROTEIN"/>
    <property type="match status" value="1"/>
</dbReference>
<keyword evidence="1 4" id="KW-0349">Heme</keyword>
<evidence type="ECO:0000313" key="6">
    <source>
        <dbReference type="EMBL" id="KAB7731840.1"/>
    </source>
</evidence>
<proteinExistence type="predicted"/>
<dbReference type="GO" id="GO:0020037">
    <property type="term" value="F:heme binding"/>
    <property type="evidence" value="ECO:0007669"/>
    <property type="project" value="InterPro"/>
</dbReference>
<evidence type="ECO:0000259" key="5">
    <source>
        <dbReference type="PROSITE" id="PS51007"/>
    </source>
</evidence>
<dbReference type="AlphaFoldDB" id="A0A7J5U2B8"/>
<organism evidence="6 7">
    <name type="scientific">Rudanella paleaurantiibacter</name>
    <dbReference type="NCBI Taxonomy" id="2614655"/>
    <lineage>
        <taxon>Bacteria</taxon>
        <taxon>Pseudomonadati</taxon>
        <taxon>Bacteroidota</taxon>
        <taxon>Cytophagia</taxon>
        <taxon>Cytophagales</taxon>
        <taxon>Cytophagaceae</taxon>
        <taxon>Rudanella</taxon>
    </lineage>
</organism>
<feature type="domain" description="Cytochrome c" evidence="5">
    <location>
        <begin position="399"/>
        <end position="533"/>
    </location>
</feature>
<dbReference type="Gene3D" id="1.10.760.10">
    <property type="entry name" value="Cytochrome c-like domain"/>
    <property type="match status" value="1"/>
</dbReference>
<keyword evidence="7" id="KW-1185">Reference proteome</keyword>
<dbReference type="Gene3D" id="2.120.10.30">
    <property type="entry name" value="TolB, C-terminal domain"/>
    <property type="match status" value="1"/>
</dbReference>
<dbReference type="SUPFAM" id="SSF46626">
    <property type="entry name" value="Cytochrome c"/>
    <property type="match status" value="1"/>
</dbReference>
<dbReference type="PROSITE" id="PS51007">
    <property type="entry name" value="CYTC"/>
    <property type="match status" value="1"/>
</dbReference>
<dbReference type="InterPro" id="IPR055557">
    <property type="entry name" value="DUF7133"/>
</dbReference>
<evidence type="ECO:0000313" key="7">
    <source>
        <dbReference type="Proteomes" id="UP000488299"/>
    </source>
</evidence>
<evidence type="ECO:0000256" key="2">
    <source>
        <dbReference type="ARBA" id="ARBA00022723"/>
    </source>
</evidence>
<sequence length="533" mass="58132">MKTKITPLWLVLGVCLTAFGLSAYRWAGLQPDSHATADTTVAVYGPYRLTKLPITKGVRILNPVQLALGPRGQLFAANKSGEVYRLRDSDGDGLEDEAALYCNVTALGLQSPGGFTHKGDTVFIGTSQEIRAFLDTNNDGKADKNWTVFKDIPYSRHPYEWTAGMLIGPDGWLYCALTTDSWNAGASPDPNLYRGAILRISPDGKQVSKVATGIRSVYGMAFNEHGDLFFTDNAGGGNPTEELNLLVKGGFYGHNKPKYKTAETVQEPAYSLETEVAPSGIVFNRPDNPFGGTAGDLFVAFYGPGERWTRGAVSRVSITRAPDGRYSFREQAIADVPKLSALAFGQNGALYLANHGVADYWYNSTQPRSGSFYKLEYDPALAGQPAKVRNGNRPLASVSSREAGRQLFAEYACLACHQVDGTTELLGPNLKGIGKQLSREEILGEILNPSRVIKPGMAGSRITKKDGQVLLGRVVYADEKQVSLMLVGNQIVKIPRSEIAKTTDETKSLMYENLLRNRPQTEIDQLLDYIVSL</sequence>
<dbReference type="GO" id="GO:0009055">
    <property type="term" value="F:electron transfer activity"/>
    <property type="evidence" value="ECO:0007669"/>
    <property type="project" value="InterPro"/>
</dbReference>
<dbReference type="Pfam" id="PF23500">
    <property type="entry name" value="DUF7133"/>
    <property type="match status" value="1"/>
</dbReference>
<accession>A0A7J5U2B8</accession>
<gene>
    <name evidence="6" type="ORF">F5984_06345</name>
</gene>
<dbReference type="GO" id="GO:0046872">
    <property type="term" value="F:metal ion binding"/>
    <property type="evidence" value="ECO:0007669"/>
    <property type="project" value="UniProtKB-KW"/>
</dbReference>
<dbReference type="Proteomes" id="UP000488299">
    <property type="component" value="Unassembled WGS sequence"/>
</dbReference>
<dbReference type="PANTHER" id="PTHR33546">
    <property type="entry name" value="LARGE, MULTIFUNCTIONAL SECRETED PROTEIN-RELATED"/>
    <property type="match status" value="1"/>
</dbReference>
<dbReference type="InterPro" id="IPR011042">
    <property type="entry name" value="6-blade_b-propeller_TolB-like"/>
</dbReference>
<dbReference type="InterPro" id="IPR009056">
    <property type="entry name" value="Cyt_c-like_dom"/>
</dbReference>